<dbReference type="PANTHER" id="PTHR33886">
    <property type="entry name" value="UNSATURATED RHAMNOGALACTURONAN HYDROLASE (EUROFUNG)"/>
    <property type="match status" value="1"/>
</dbReference>
<dbReference type="AlphaFoldDB" id="A0A7U4E853"/>
<keyword evidence="1 3" id="KW-0378">Hydrolase</keyword>
<name>A0A7U4E853_RUNSL</name>
<dbReference type="Pfam" id="PF16153">
    <property type="entry name" value="DUF4861"/>
    <property type="match status" value="1"/>
</dbReference>
<accession>A0A7U4E853</accession>
<dbReference type="Pfam" id="PF07470">
    <property type="entry name" value="Glyco_hydro_88"/>
    <property type="match status" value="1"/>
</dbReference>
<dbReference type="RefSeq" id="WP_013930373.1">
    <property type="nucleotide sequence ID" value="NC_015703.1"/>
</dbReference>
<keyword evidence="4" id="KW-1185">Reference proteome</keyword>
<dbReference type="Gene3D" id="1.50.10.10">
    <property type="match status" value="1"/>
</dbReference>
<dbReference type="InterPro" id="IPR012341">
    <property type="entry name" value="6hp_glycosidase-like_sf"/>
</dbReference>
<dbReference type="InterPro" id="IPR052043">
    <property type="entry name" value="PolySaccharide_Degr_Enz"/>
</dbReference>
<evidence type="ECO:0000256" key="1">
    <source>
        <dbReference type="ARBA" id="ARBA00022801"/>
    </source>
</evidence>
<organism evidence="3 4">
    <name type="scientific">Runella slithyformis (strain ATCC 29530 / DSM 19594 / LMG 11500 / NCIMB 11436 / LSU 4)</name>
    <dbReference type="NCBI Taxonomy" id="761193"/>
    <lineage>
        <taxon>Bacteria</taxon>
        <taxon>Pseudomonadati</taxon>
        <taxon>Bacteroidota</taxon>
        <taxon>Cytophagia</taxon>
        <taxon>Cytophagales</taxon>
        <taxon>Spirosomataceae</taxon>
        <taxon>Runella</taxon>
    </lineage>
</organism>
<feature type="chain" id="PRO_5030926126" evidence="2">
    <location>
        <begin position="31"/>
        <end position="653"/>
    </location>
</feature>
<dbReference type="InterPro" id="IPR032342">
    <property type="entry name" value="DUF4861"/>
</dbReference>
<dbReference type="InterPro" id="IPR008928">
    <property type="entry name" value="6-hairpin_glycosidase_sf"/>
</dbReference>
<evidence type="ECO:0000313" key="4">
    <source>
        <dbReference type="Proteomes" id="UP000000493"/>
    </source>
</evidence>
<dbReference type="EMBL" id="CP002859">
    <property type="protein sequence ID" value="AEI51084.1"/>
    <property type="molecule type" value="Genomic_DNA"/>
</dbReference>
<gene>
    <name evidence="3" type="ordered locus">Runsl_4769</name>
</gene>
<keyword evidence="2" id="KW-0732">Signal</keyword>
<dbReference type="PANTHER" id="PTHR33886:SF8">
    <property type="entry name" value="UNSATURATED RHAMNOGALACTURONAN HYDROLASE (EUROFUNG)"/>
    <property type="match status" value="1"/>
</dbReference>
<reference evidence="4" key="1">
    <citation type="submission" date="2011-06" db="EMBL/GenBank/DDBJ databases">
        <title>The complete genome of chromosome of Runella slithyformis DSM 19594.</title>
        <authorList>
            <consortium name="US DOE Joint Genome Institute (JGI-PGF)"/>
            <person name="Lucas S."/>
            <person name="Han J."/>
            <person name="Lapidus A."/>
            <person name="Bruce D."/>
            <person name="Goodwin L."/>
            <person name="Pitluck S."/>
            <person name="Peters L."/>
            <person name="Kyrpides N."/>
            <person name="Mavromatis K."/>
            <person name="Ivanova N."/>
            <person name="Ovchinnikova G."/>
            <person name="Zhang X."/>
            <person name="Misra M."/>
            <person name="Detter J.C."/>
            <person name="Tapia R."/>
            <person name="Han C."/>
            <person name="Land M."/>
            <person name="Hauser L."/>
            <person name="Markowitz V."/>
            <person name="Cheng J.-F."/>
            <person name="Hugenholtz P."/>
            <person name="Woyke T."/>
            <person name="Wu D."/>
            <person name="Tindall B."/>
            <person name="Faehrich R."/>
            <person name="Brambilla E."/>
            <person name="Klenk H.-P."/>
            <person name="Eisen J.A."/>
        </authorList>
    </citation>
    <scope>NUCLEOTIDE SEQUENCE [LARGE SCALE GENOMIC DNA]</scope>
    <source>
        <strain evidence="4">ATCC 29530 / DSM 19594 / LMG 11500 / NCIMB 11436 / LSU 4</strain>
    </source>
</reference>
<dbReference type="GO" id="GO:0016787">
    <property type="term" value="F:hydrolase activity"/>
    <property type="evidence" value="ECO:0007669"/>
    <property type="project" value="UniProtKB-KW"/>
</dbReference>
<feature type="signal peptide" evidence="2">
    <location>
        <begin position="1"/>
        <end position="30"/>
    </location>
</feature>
<proteinExistence type="predicted"/>
<evidence type="ECO:0000256" key="2">
    <source>
        <dbReference type="SAM" id="SignalP"/>
    </source>
</evidence>
<dbReference type="InterPro" id="IPR010905">
    <property type="entry name" value="Glyco_hydro_88"/>
</dbReference>
<dbReference type="Proteomes" id="UP000000493">
    <property type="component" value="Chromosome"/>
</dbReference>
<dbReference type="SUPFAM" id="SSF48208">
    <property type="entry name" value="Six-hairpin glycosidases"/>
    <property type="match status" value="1"/>
</dbReference>
<reference evidence="3 4" key="2">
    <citation type="journal article" date="2012" name="Stand. Genomic Sci.">
        <title>Complete genome sequence of the aquatic bacterium Runella slithyformis type strain (LSU 4(T)).</title>
        <authorList>
            <person name="Copeland A."/>
            <person name="Zhang X."/>
            <person name="Misra M."/>
            <person name="Lapidus A."/>
            <person name="Nolan M."/>
            <person name="Lucas S."/>
            <person name="Deshpande S."/>
            <person name="Cheng J.F."/>
            <person name="Tapia R."/>
            <person name="Goodwin L.A."/>
            <person name="Pitluck S."/>
            <person name="Liolios K."/>
            <person name="Pagani I."/>
            <person name="Ivanova N."/>
            <person name="Mikhailova N."/>
            <person name="Pati A."/>
            <person name="Chen A."/>
            <person name="Palaniappan K."/>
            <person name="Land M."/>
            <person name="Hauser L."/>
            <person name="Pan C."/>
            <person name="Jeffries C.D."/>
            <person name="Detter J.C."/>
            <person name="Brambilla E.M."/>
            <person name="Rohde M."/>
            <person name="Djao O.D."/>
            <person name="Goker M."/>
            <person name="Sikorski J."/>
            <person name="Tindall B.J."/>
            <person name="Woyke T."/>
            <person name="Bristow J."/>
            <person name="Eisen J.A."/>
            <person name="Markowitz V."/>
            <person name="Hugenholtz P."/>
            <person name="Kyrpides N.C."/>
            <person name="Klenk H.P."/>
            <person name="Mavromatis K."/>
        </authorList>
    </citation>
    <scope>NUCLEOTIDE SEQUENCE [LARGE SCALE GENOMIC DNA]</scope>
    <source>
        <strain evidence="4">ATCC 29530 / DSM 19594 / LMG 11500 / NCIMB 11436 / LSU 4</strain>
    </source>
</reference>
<dbReference type="PROSITE" id="PS51257">
    <property type="entry name" value="PROKAR_LIPOPROTEIN"/>
    <property type="match status" value="1"/>
</dbReference>
<dbReference type="KEGG" id="rsi:Runsl_4769"/>
<evidence type="ECO:0000313" key="3">
    <source>
        <dbReference type="EMBL" id="AEI51084.1"/>
    </source>
</evidence>
<sequence length="653" mass="73136">MNAKLLIYTLFSVSWVTLLSVGCVSQPAQAQKTTKSISTESIAELAIERGLKEIDLGIYGGTLFMHGLSELAVLQKDPKNLNRAIELFGKFKTKEIKGRGSFISYEAGGSGVAYLNYLKKSDKLKEQAEEYADKMFKNQKRTSEGLLTAPWLKDSLDQFMIDCAFAVTPYMLYAGLSMNKPEYVDLAVFETLEMFKILKDPNGLIHQGRGFQGLGKISEDNWSRGNGWGAFALAFLVRDLPDTHPKKKEVNELAKNFFTAILKFQNQEGLWNQEMTEHTSFVETSGSGLMLFGLGICLEKRIIDTSYLPQFIKGLSGYTSYITPDGSISNVTIGCLCPGKGTKKDYIKHAWKLNDIHAFGPVVLAFTQAAKMGIKEITPAKSIGCYVTDFGKPMKPQAFVRYMPEANGNICWENDRIAFRVYGPPVKHRVSSGIDIWTKSVDYPIVSKWYDQNNQGKSYHDDHGEGNDFYHVAYGRGLGGTAVWRNGKPYISQPYATHRILKNTEEEIAFELHFDAWDADGIKVSEKKVISLKIGTNFCKVVSTFTTASKEPLTIALGISYSNKPEIISDAKKGTLTLWESFQPQNGELGTTVSVKPADFKAFGDYEKEKYMLIKAKSGQPITYYVGAGWSKAPQFKTKQDWLNYVNEQHFFK</sequence>
<protein>
    <submittedName>
        <fullName evidence="3">Glycosyl hydrolase family 88</fullName>
    </submittedName>
</protein>
<dbReference type="GO" id="GO:0005975">
    <property type="term" value="P:carbohydrate metabolic process"/>
    <property type="evidence" value="ECO:0007669"/>
    <property type="project" value="InterPro"/>
</dbReference>